<comment type="caution">
    <text evidence="2">The sequence shown here is derived from an EMBL/GenBank/DDBJ whole genome shotgun (WGS) entry which is preliminary data.</text>
</comment>
<dbReference type="EMBL" id="QJTC01000004">
    <property type="protein sequence ID" value="PYE78887.1"/>
    <property type="molecule type" value="Genomic_DNA"/>
</dbReference>
<name>A0A318SIR6_9BURK</name>
<dbReference type="SUPFAM" id="SSF55781">
    <property type="entry name" value="GAF domain-like"/>
    <property type="match status" value="1"/>
</dbReference>
<dbReference type="Pfam" id="PF04340">
    <property type="entry name" value="DUF484"/>
    <property type="match status" value="1"/>
</dbReference>
<gene>
    <name evidence="2" type="ORF">DFQ15_10479</name>
</gene>
<dbReference type="AlphaFoldDB" id="A0A318SIR6"/>
<dbReference type="InterPro" id="IPR007435">
    <property type="entry name" value="DUF484"/>
</dbReference>
<evidence type="ECO:0000256" key="1">
    <source>
        <dbReference type="SAM" id="Coils"/>
    </source>
</evidence>
<evidence type="ECO:0000313" key="2">
    <source>
        <dbReference type="EMBL" id="PYE78887.1"/>
    </source>
</evidence>
<feature type="coiled-coil region" evidence="1">
    <location>
        <begin position="54"/>
        <end position="81"/>
    </location>
</feature>
<dbReference type="InterPro" id="IPR029016">
    <property type="entry name" value="GAF-like_dom_sf"/>
</dbReference>
<organism evidence="2 3">
    <name type="scientific">Xylophilus ampelinus</name>
    <dbReference type="NCBI Taxonomy" id="54067"/>
    <lineage>
        <taxon>Bacteria</taxon>
        <taxon>Pseudomonadati</taxon>
        <taxon>Pseudomonadota</taxon>
        <taxon>Betaproteobacteria</taxon>
        <taxon>Burkholderiales</taxon>
        <taxon>Xylophilus</taxon>
    </lineage>
</organism>
<dbReference type="PANTHER" id="PTHR38765:SF1">
    <property type="entry name" value="DUF484 DOMAIN-CONTAINING PROTEIN"/>
    <property type="match status" value="1"/>
</dbReference>
<dbReference type="PANTHER" id="PTHR38765">
    <property type="entry name" value="DUF484 DOMAIN-CONTAINING PROTEIN"/>
    <property type="match status" value="1"/>
</dbReference>
<proteinExistence type="predicted"/>
<sequence length="239" mass="25917">MTSLPPSADSATAVPPITEDDIADYLANTPDFFERHAQVLAAVQLTSPHGSRAVSLQERQAEMLREKIKGLEQRIMEMMRNGSENTVIADRLQQWSRALVAARDAATLPERIVAEAREQFLVPQAAIRLWDLAPAYAVQPWAADVGTDTRSFAASLATPYCGPNRGFDAVRWLEAPERAASVALLPLRNGPVAAQGPVFGLLVLASAEADRFDPAMATDFLERMAELAGAATERLRAVP</sequence>
<dbReference type="OrthoDB" id="8525200at2"/>
<reference evidence="2 3" key="1">
    <citation type="submission" date="2018-06" db="EMBL/GenBank/DDBJ databases">
        <title>Genomic Encyclopedia of Type Strains, Phase III (KMG-III): the genomes of soil and plant-associated and newly described type strains.</title>
        <authorList>
            <person name="Whitman W."/>
        </authorList>
    </citation>
    <scope>NUCLEOTIDE SEQUENCE [LARGE SCALE GENOMIC DNA]</scope>
    <source>
        <strain evidence="2 3">CECT 7646</strain>
    </source>
</reference>
<keyword evidence="3" id="KW-1185">Reference proteome</keyword>
<evidence type="ECO:0008006" key="4">
    <source>
        <dbReference type="Google" id="ProtNLM"/>
    </source>
</evidence>
<keyword evidence="1" id="KW-0175">Coiled coil</keyword>
<protein>
    <recommendedName>
        <fullName evidence="4">DUF484 family protein</fullName>
    </recommendedName>
</protein>
<dbReference type="Proteomes" id="UP000247540">
    <property type="component" value="Unassembled WGS sequence"/>
</dbReference>
<dbReference type="Gene3D" id="3.30.450.40">
    <property type="match status" value="1"/>
</dbReference>
<evidence type="ECO:0000313" key="3">
    <source>
        <dbReference type="Proteomes" id="UP000247540"/>
    </source>
</evidence>
<accession>A0A318SIR6</accession>
<dbReference type="RefSeq" id="WP_110464828.1">
    <property type="nucleotide sequence ID" value="NZ_JAMOFZ010000004.1"/>
</dbReference>